<sequence length="37" mass="4324">MANLTLSAEIFWMKHTRLPSIMTVELSLTQEDLHPRL</sequence>
<dbReference type="EMBL" id="PKSL01000209">
    <property type="protein sequence ID" value="POV99072.1"/>
    <property type="molecule type" value="Genomic_DNA"/>
</dbReference>
<protein>
    <submittedName>
        <fullName evidence="1">Uncharacterized protein</fullName>
    </submittedName>
</protein>
<organism evidence="1 2">
    <name type="scientific">Puccinia striiformis</name>
    <dbReference type="NCBI Taxonomy" id="27350"/>
    <lineage>
        <taxon>Eukaryota</taxon>
        <taxon>Fungi</taxon>
        <taxon>Dikarya</taxon>
        <taxon>Basidiomycota</taxon>
        <taxon>Pucciniomycotina</taxon>
        <taxon>Pucciniomycetes</taxon>
        <taxon>Pucciniales</taxon>
        <taxon>Pucciniaceae</taxon>
        <taxon>Puccinia</taxon>
    </lineage>
</organism>
<dbReference type="VEuPathDB" id="FungiDB:PSTT_14004"/>
<keyword evidence="2" id="KW-1185">Reference proteome</keyword>
<proteinExistence type="predicted"/>
<reference evidence="1" key="1">
    <citation type="submission" date="2017-12" db="EMBL/GenBank/DDBJ databases">
        <title>Gene loss provides genomic basis for host adaptation in cereal stripe rust fungi.</title>
        <authorList>
            <person name="Xia C."/>
        </authorList>
    </citation>
    <scope>NUCLEOTIDE SEQUENCE [LARGE SCALE GENOMIC DNA]</scope>
    <source>
        <strain evidence="1">93-210</strain>
    </source>
</reference>
<accession>A0A2S4UP40</accession>
<comment type="caution">
    <text evidence="1">The sequence shown here is derived from an EMBL/GenBank/DDBJ whole genome shotgun (WGS) entry which is preliminary data.</text>
</comment>
<dbReference type="AlphaFoldDB" id="A0A2S4UP40"/>
<name>A0A2S4UP40_9BASI</name>
<evidence type="ECO:0000313" key="1">
    <source>
        <dbReference type="EMBL" id="POV99072.1"/>
    </source>
</evidence>
<dbReference type="Proteomes" id="UP000239156">
    <property type="component" value="Unassembled WGS sequence"/>
</dbReference>
<evidence type="ECO:0000313" key="2">
    <source>
        <dbReference type="Proteomes" id="UP000239156"/>
    </source>
</evidence>
<gene>
    <name evidence="1" type="ORF">PSTT_14004</name>
</gene>